<protein>
    <submittedName>
        <fullName evidence="2">Agmatine/peptidylarginine deiminase</fullName>
    </submittedName>
</protein>
<keyword evidence="3" id="KW-1185">Reference proteome</keyword>
<dbReference type="Pfam" id="PF04371">
    <property type="entry name" value="PAD_porph"/>
    <property type="match status" value="1"/>
</dbReference>
<dbReference type="Proteomes" id="UP001589813">
    <property type="component" value="Unassembled WGS sequence"/>
</dbReference>
<comment type="caution">
    <text evidence="2">The sequence shown here is derived from an EMBL/GenBank/DDBJ whole genome shotgun (WGS) entry which is preliminary data.</text>
</comment>
<gene>
    <name evidence="2" type="ORF">ACFFJP_16600</name>
</gene>
<dbReference type="EMBL" id="JBHLXP010000005">
    <property type="protein sequence ID" value="MFC0049923.1"/>
    <property type="molecule type" value="Genomic_DNA"/>
</dbReference>
<dbReference type="InterPro" id="IPR007466">
    <property type="entry name" value="Peptidyl-Arg-deiminase_porph"/>
</dbReference>
<proteinExistence type="predicted"/>
<dbReference type="PANTHER" id="PTHR31377">
    <property type="entry name" value="AGMATINE DEIMINASE-RELATED"/>
    <property type="match status" value="1"/>
</dbReference>
<keyword evidence="1" id="KW-0378">Hydrolase</keyword>
<evidence type="ECO:0000313" key="2">
    <source>
        <dbReference type="EMBL" id="MFC0049923.1"/>
    </source>
</evidence>
<accession>A0ABV6BGD2</accession>
<evidence type="ECO:0000313" key="3">
    <source>
        <dbReference type="Proteomes" id="UP001589813"/>
    </source>
</evidence>
<dbReference type="RefSeq" id="WP_377246714.1">
    <property type="nucleotide sequence ID" value="NZ_JBHLXP010000005.1"/>
</dbReference>
<dbReference type="PANTHER" id="PTHR31377:SF0">
    <property type="entry name" value="AGMATINE DEIMINASE-RELATED"/>
    <property type="match status" value="1"/>
</dbReference>
<reference evidence="2 3" key="1">
    <citation type="submission" date="2024-09" db="EMBL/GenBank/DDBJ databases">
        <authorList>
            <person name="Sun Q."/>
            <person name="Mori K."/>
        </authorList>
    </citation>
    <scope>NUCLEOTIDE SEQUENCE [LARGE SCALE GENOMIC DNA]</scope>
    <source>
        <strain evidence="2 3">KCTC 23315</strain>
    </source>
</reference>
<evidence type="ECO:0000256" key="1">
    <source>
        <dbReference type="ARBA" id="ARBA00022801"/>
    </source>
</evidence>
<name>A0ABV6BGD2_9GAMM</name>
<sequence length="355" mass="39110">MLSGFRLPPEWAPQDAVLLTWPHAGTDWADDLDAVELVFVQLAATILRYQALVVLCHDAPLRDRLKTLFASQTAALHPLYFALIPNNDSWARDHGPITVLDNTDEPVWLNFCFTGWGDKYSATLDNQINDRLFGAPFIAVRKIERLDLVLEGGAIDSDGRGTLLVTKRCLLHPNRNPGLSQSELTARLNELFGLQQIIWLDHGALAGDDTDGHIDMLARFTPNGAIVYQACDDKADHHFAELQSMAQQLARCCDAQGQPYPLLALPWPSAKFSPDGTRLPASYANFLIINGAVLVPQYADEADARARAVIGQAFAGYDIIGIPCLPLIRQRGSLHCVSMQLPRGVLQTFVQGITH</sequence>
<organism evidence="2 3">
    <name type="scientific">Rheinheimera tilapiae</name>
    <dbReference type="NCBI Taxonomy" id="875043"/>
    <lineage>
        <taxon>Bacteria</taxon>
        <taxon>Pseudomonadati</taxon>
        <taxon>Pseudomonadota</taxon>
        <taxon>Gammaproteobacteria</taxon>
        <taxon>Chromatiales</taxon>
        <taxon>Chromatiaceae</taxon>
        <taxon>Rheinheimera</taxon>
    </lineage>
</organism>
<dbReference type="Gene3D" id="3.75.10.10">
    <property type="entry name" value="L-arginine/glycine Amidinotransferase, Chain A"/>
    <property type="match status" value="1"/>
</dbReference>
<dbReference type="SUPFAM" id="SSF55909">
    <property type="entry name" value="Pentein"/>
    <property type="match status" value="1"/>
</dbReference>